<evidence type="ECO:0008006" key="2">
    <source>
        <dbReference type="Google" id="ProtNLM"/>
    </source>
</evidence>
<feature type="non-terminal residue" evidence="1">
    <location>
        <position position="1"/>
    </location>
</feature>
<reference evidence="1" key="1">
    <citation type="journal article" date="2014" name="Front. Microbiol.">
        <title>High frequency of phylogenetically diverse reductive dehalogenase-homologous genes in deep subseafloor sedimentary metagenomes.</title>
        <authorList>
            <person name="Kawai M."/>
            <person name="Futagami T."/>
            <person name="Toyoda A."/>
            <person name="Takaki Y."/>
            <person name="Nishi S."/>
            <person name="Hori S."/>
            <person name="Arai W."/>
            <person name="Tsubouchi T."/>
            <person name="Morono Y."/>
            <person name="Uchiyama I."/>
            <person name="Ito T."/>
            <person name="Fujiyama A."/>
            <person name="Inagaki F."/>
            <person name="Takami H."/>
        </authorList>
    </citation>
    <scope>NUCLEOTIDE SEQUENCE</scope>
    <source>
        <strain evidence="1">Expedition CK06-06</strain>
    </source>
</reference>
<dbReference type="AlphaFoldDB" id="X0WB86"/>
<comment type="caution">
    <text evidence="1">The sequence shown here is derived from an EMBL/GenBank/DDBJ whole genome shotgun (WGS) entry which is preliminary data.</text>
</comment>
<protein>
    <recommendedName>
        <fullName evidence="2">Right handed beta helix domain-containing protein</fullName>
    </recommendedName>
</protein>
<dbReference type="EMBL" id="BARS01035729">
    <property type="protein sequence ID" value="GAG21848.1"/>
    <property type="molecule type" value="Genomic_DNA"/>
</dbReference>
<organism evidence="1">
    <name type="scientific">marine sediment metagenome</name>
    <dbReference type="NCBI Taxonomy" id="412755"/>
    <lineage>
        <taxon>unclassified sequences</taxon>
        <taxon>metagenomes</taxon>
        <taxon>ecological metagenomes</taxon>
    </lineage>
</organism>
<name>X0WB86_9ZZZZ</name>
<evidence type="ECO:0000313" key="1">
    <source>
        <dbReference type="EMBL" id="GAG21848.1"/>
    </source>
</evidence>
<sequence length="56" mass="6285">DLQGALESITIRGNDIRETRGAGERVGIQIGKQIKDLRMEDNRIQGFSTQVSDNRK</sequence>
<proteinExistence type="predicted"/>
<accession>X0WB86</accession>
<gene>
    <name evidence="1" type="ORF">S01H1_55015</name>
</gene>